<feature type="coiled-coil region" evidence="4">
    <location>
        <begin position="96"/>
        <end position="123"/>
    </location>
</feature>
<feature type="compositionally biased region" description="Basic and acidic residues" evidence="5">
    <location>
        <begin position="564"/>
        <end position="579"/>
    </location>
</feature>
<evidence type="ECO:0000256" key="2">
    <source>
        <dbReference type="ARBA" id="ARBA00022763"/>
    </source>
</evidence>
<organism evidence="7 8">
    <name type="scientific">Collybiopsis confluens</name>
    <dbReference type="NCBI Taxonomy" id="2823264"/>
    <lineage>
        <taxon>Eukaryota</taxon>
        <taxon>Fungi</taxon>
        <taxon>Dikarya</taxon>
        <taxon>Basidiomycota</taxon>
        <taxon>Agaricomycotina</taxon>
        <taxon>Agaricomycetes</taxon>
        <taxon>Agaricomycetidae</taxon>
        <taxon>Agaricales</taxon>
        <taxon>Marasmiineae</taxon>
        <taxon>Omphalotaceae</taxon>
        <taxon>Collybiopsis</taxon>
    </lineage>
</organism>
<evidence type="ECO:0000313" key="7">
    <source>
        <dbReference type="EMBL" id="KAF5383929.1"/>
    </source>
</evidence>
<evidence type="ECO:0000256" key="4">
    <source>
        <dbReference type="SAM" id="Coils"/>
    </source>
</evidence>
<feature type="compositionally biased region" description="Basic and acidic residues" evidence="5">
    <location>
        <begin position="682"/>
        <end position="691"/>
    </location>
</feature>
<dbReference type="GO" id="GO:0006281">
    <property type="term" value="P:DNA repair"/>
    <property type="evidence" value="ECO:0007669"/>
    <property type="project" value="InterPro"/>
</dbReference>
<feature type="compositionally biased region" description="Basic and acidic residues" evidence="5">
    <location>
        <begin position="530"/>
        <end position="547"/>
    </location>
</feature>
<dbReference type="Pfam" id="PF08573">
    <property type="entry name" value="SAE2"/>
    <property type="match status" value="1"/>
</dbReference>
<protein>
    <recommendedName>
        <fullName evidence="6">DNA endonuclease activator Ctp1 C-terminal domain-containing protein</fullName>
    </recommendedName>
</protein>
<evidence type="ECO:0000256" key="3">
    <source>
        <dbReference type="ARBA" id="ARBA00023242"/>
    </source>
</evidence>
<feature type="compositionally biased region" description="Polar residues" evidence="5">
    <location>
        <begin position="484"/>
        <end position="496"/>
    </location>
</feature>
<feature type="compositionally biased region" description="Low complexity" evidence="5">
    <location>
        <begin position="388"/>
        <end position="397"/>
    </location>
</feature>
<feature type="compositionally biased region" description="Basic residues" evidence="5">
    <location>
        <begin position="769"/>
        <end position="785"/>
    </location>
</feature>
<keyword evidence="2" id="KW-0227">DNA damage</keyword>
<sequence length="850" mass="94869">MLSTALRERDKAIQRAHDEELVKFKIALKKKNEENADLRQSLWNTRNRISKLMQDLGFIDLEEAQARIDGARTEDKTTKLAYRDCLELVWRLKDDLKDASMLNERWEAREKELLEEISAVRRENEEKSGFFHFHQIAQLTLLYSASKYRRLSAENKNLISRLEDAVESNDKAQQRRQKDYQKWNNFKRWILCTAEIAGFQQYDKQFGYSGRDKARELFKVVAKKKYKLQQLQNLDDSSLFELASSPPPLPKAAHTSPLGDSVKVNHQSTEANHTSSFSAGESPTKAADMALITPVDNTRIIDIPVSSLETKHGISEREDDALQFFAPQAKSGTFNAKSLTFVLPQVPSSPAKGNVSSSQTEDESQSLHWSQFPQAAFPTSTAPPPTNPTSAMATSSTINTSNLNCSLFPPPPSQAQRTHIPFLPSSSPPSQSQSPNAPRVLVVNSSPVKSTDGGDTSSTPNRATVVAPTYLSHHGPVNLAAPSDASSSRNPNTLSHAPQAPRPRLQSSDKDDNVRGDEYDEPPGSRKYLRSNEGRRVPSNWEREETRKKGKRYGRGRGRGANGRKNDDRESETQGRQKTDGSASILSEPAIGTTEMQDGDRWKSDGDRRKSEGGRASGSAHGVTSQSEKKKDKEREREENTPVGRDRAVKADGPAITTSKNKESKGGLDDYMPYKGRGRYGKQQEGDDRAADKTINELYQIDPFRNGGVDHEYNEVVRGNARRKLAVAEDCEECREYYRAVGPLPPRLQAPMWKSPTKGSSDNDTSPKRCNHKRNRASSSRKRGRHEGDETRPFDSFDSPTKPKCDRSPGQSRTATSTRASDRSAQAHKQAISRHRAAWGRATTPQNIGK</sequence>
<feature type="compositionally biased region" description="Basic and acidic residues" evidence="5">
    <location>
        <begin position="507"/>
        <end position="517"/>
    </location>
</feature>
<keyword evidence="8" id="KW-1185">Reference proteome</keyword>
<dbReference type="GO" id="GO:0005634">
    <property type="term" value="C:nucleus"/>
    <property type="evidence" value="ECO:0007669"/>
    <property type="project" value="UniProtKB-SubCell"/>
</dbReference>
<feature type="compositionally biased region" description="Basic and acidic residues" evidence="5">
    <location>
        <begin position="598"/>
        <end position="613"/>
    </location>
</feature>
<evidence type="ECO:0000256" key="1">
    <source>
        <dbReference type="ARBA" id="ARBA00004123"/>
    </source>
</evidence>
<keyword evidence="3" id="KW-0539">Nucleus</keyword>
<feature type="compositionally biased region" description="Basic residues" evidence="5">
    <location>
        <begin position="548"/>
        <end position="558"/>
    </location>
</feature>
<keyword evidence="4" id="KW-0175">Coiled coil</keyword>
<evidence type="ECO:0000256" key="5">
    <source>
        <dbReference type="SAM" id="MobiDB-lite"/>
    </source>
</evidence>
<accession>A0A8H5HIM1</accession>
<dbReference type="InterPro" id="IPR013882">
    <property type="entry name" value="Ctp1_C"/>
</dbReference>
<feature type="compositionally biased region" description="Polar residues" evidence="5">
    <location>
        <begin position="809"/>
        <end position="819"/>
    </location>
</feature>
<dbReference type="EMBL" id="JAACJN010000046">
    <property type="protein sequence ID" value="KAF5383929.1"/>
    <property type="molecule type" value="Genomic_DNA"/>
</dbReference>
<comment type="subcellular location">
    <subcellularLocation>
        <location evidence="1">Nucleus</location>
    </subcellularLocation>
</comment>
<evidence type="ECO:0000313" key="8">
    <source>
        <dbReference type="Proteomes" id="UP000518752"/>
    </source>
</evidence>
<feature type="region of interest" description="Disordered" evidence="5">
    <location>
        <begin position="740"/>
        <end position="850"/>
    </location>
</feature>
<feature type="coiled-coil region" evidence="4">
    <location>
        <begin position="21"/>
        <end position="48"/>
    </location>
</feature>
<proteinExistence type="predicted"/>
<gene>
    <name evidence="7" type="ORF">D9757_007405</name>
</gene>
<reference evidence="7 8" key="1">
    <citation type="journal article" date="2020" name="ISME J.">
        <title>Uncovering the hidden diversity of litter-decomposition mechanisms in mushroom-forming fungi.</title>
        <authorList>
            <person name="Floudas D."/>
            <person name="Bentzer J."/>
            <person name="Ahren D."/>
            <person name="Johansson T."/>
            <person name="Persson P."/>
            <person name="Tunlid A."/>
        </authorList>
    </citation>
    <scope>NUCLEOTIDE SEQUENCE [LARGE SCALE GENOMIC DNA]</scope>
    <source>
        <strain evidence="7 8">CBS 406.79</strain>
    </source>
</reference>
<dbReference type="Proteomes" id="UP000518752">
    <property type="component" value="Unassembled WGS sequence"/>
</dbReference>
<feature type="region of interest" description="Disordered" evidence="5">
    <location>
        <begin position="471"/>
        <end position="691"/>
    </location>
</feature>
<feature type="domain" description="DNA endonuclease activator Ctp1 C-terminal" evidence="6">
    <location>
        <begin position="712"/>
        <end position="847"/>
    </location>
</feature>
<comment type="caution">
    <text evidence="7">The sequence shown here is derived from an EMBL/GenBank/DDBJ whole genome shotgun (WGS) entry which is preliminary data.</text>
</comment>
<dbReference type="AlphaFoldDB" id="A0A8H5HIM1"/>
<feature type="coiled-coil region" evidence="4">
    <location>
        <begin position="148"/>
        <end position="175"/>
    </location>
</feature>
<feature type="compositionally biased region" description="Basic and acidic residues" evidence="5">
    <location>
        <begin position="786"/>
        <end position="807"/>
    </location>
</feature>
<name>A0A8H5HIM1_9AGAR</name>
<evidence type="ECO:0000259" key="6">
    <source>
        <dbReference type="Pfam" id="PF08573"/>
    </source>
</evidence>
<dbReference type="OrthoDB" id="5801062at2759"/>
<feature type="compositionally biased region" description="Basic and acidic residues" evidence="5">
    <location>
        <begin position="627"/>
        <end position="650"/>
    </location>
</feature>
<feature type="compositionally biased region" description="Low complexity" evidence="5">
    <location>
        <begin position="424"/>
        <end position="435"/>
    </location>
</feature>
<feature type="region of interest" description="Disordered" evidence="5">
    <location>
        <begin position="345"/>
        <end position="438"/>
    </location>
</feature>